<dbReference type="SMART" id="SM01080">
    <property type="entry name" value="CHASE2"/>
    <property type="match status" value="1"/>
</dbReference>
<sequence length="443" mass="50065">MRKFKLLLRDTFFIAVFTVLVIIGVVNIPFDFDAFNPIEQTLDDFDITDIYYSRIRGVDIEADTNIVLVNIGNLPREGIAEQLRIIGKFSPKVIGIDAFFSHLRGEPGDTLLAEALAQTPNTVLVTKVDYKPETSSKKIKSGELVPFDTLITSHPFFMQHAVGAFANLITPATRENALISDLAGGLETCRSFAPKEVTKDGKEHIAFAVKMAEFIAPEKAKRFLERNKEVEYIHFRGNFQKFTVVDWPQLFEMHDAAMQGDEGAQAALQSIFRNKAVLLGFMGSTLNEVSPLDKFYTPMNPNYIGRAERDMYGVVVHANILSMILHEEYVEEMPTWLNLSIGTFILFFAVMLFAALYHTVDFWYDGLSLLIQTLLVLFLLYMIIIVFDKFSMKVDWGLAFLGVVLSANIVEIYYGIVSKLVEGFNKRKRLKKVDLELSSSNSD</sequence>
<dbReference type="GO" id="GO:0016787">
    <property type="term" value="F:hydrolase activity"/>
    <property type="evidence" value="ECO:0007669"/>
    <property type="project" value="UniProtKB-KW"/>
</dbReference>
<feature type="transmembrane region" description="Helical" evidence="1">
    <location>
        <begin position="12"/>
        <end position="30"/>
    </location>
</feature>
<keyword evidence="1" id="KW-0472">Membrane</keyword>
<dbReference type="Pfam" id="PF05226">
    <property type="entry name" value="CHASE2"/>
    <property type="match status" value="1"/>
</dbReference>
<dbReference type="EMBL" id="JAASRN010000002">
    <property type="protein sequence ID" value="NIK73656.1"/>
    <property type="molecule type" value="Genomic_DNA"/>
</dbReference>
<evidence type="ECO:0000256" key="1">
    <source>
        <dbReference type="SAM" id="Phobius"/>
    </source>
</evidence>
<protein>
    <submittedName>
        <fullName evidence="3">Putative effector of murein hydrolase LrgA (UPF0299 family)</fullName>
    </submittedName>
</protein>
<reference evidence="3 4" key="1">
    <citation type="submission" date="2020-03" db="EMBL/GenBank/DDBJ databases">
        <title>Genomic Encyclopedia of Type Strains, Phase IV (KMG-IV): sequencing the most valuable type-strain genomes for metagenomic binning, comparative biology and taxonomic classification.</title>
        <authorList>
            <person name="Goeker M."/>
        </authorList>
    </citation>
    <scope>NUCLEOTIDE SEQUENCE [LARGE SCALE GENOMIC DNA]</scope>
    <source>
        <strain evidence="3 4">DSM 5718</strain>
    </source>
</reference>
<accession>A0A846MPZ1</accession>
<name>A0A846MPZ1_9BACT</name>
<comment type="caution">
    <text evidence="3">The sequence shown here is derived from an EMBL/GenBank/DDBJ whole genome shotgun (WGS) entry which is preliminary data.</text>
</comment>
<keyword evidence="3" id="KW-0378">Hydrolase</keyword>
<dbReference type="Proteomes" id="UP000537126">
    <property type="component" value="Unassembled WGS sequence"/>
</dbReference>
<dbReference type="AlphaFoldDB" id="A0A846MPZ1"/>
<dbReference type="InterPro" id="IPR007890">
    <property type="entry name" value="CHASE2"/>
</dbReference>
<feature type="transmembrane region" description="Helical" evidence="1">
    <location>
        <begin position="369"/>
        <end position="387"/>
    </location>
</feature>
<feature type="domain" description="CHASE2" evidence="2">
    <location>
        <begin position="42"/>
        <end position="353"/>
    </location>
</feature>
<feature type="transmembrane region" description="Helical" evidence="1">
    <location>
        <begin position="336"/>
        <end position="357"/>
    </location>
</feature>
<keyword evidence="4" id="KW-1185">Reference proteome</keyword>
<organism evidence="3 4">
    <name type="scientific">Thermonema lapsum</name>
    <dbReference type="NCBI Taxonomy" id="28195"/>
    <lineage>
        <taxon>Bacteria</taxon>
        <taxon>Pseudomonadati</taxon>
        <taxon>Bacteroidota</taxon>
        <taxon>Cytophagia</taxon>
        <taxon>Cytophagales</taxon>
        <taxon>Thermonemataceae</taxon>
        <taxon>Thermonema</taxon>
    </lineage>
</organism>
<dbReference type="RefSeq" id="WP_166918933.1">
    <property type="nucleotide sequence ID" value="NZ_JAASRN010000002.1"/>
</dbReference>
<gene>
    <name evidence="3" type="ORF">FHS56_001169</name>
</gene>
<keyword evidence="1" id="KW-1133">Transmembrane helix</keyword>
<evidence type="ECO:0000313" key="3">
    <source>
        <dbReference type="EMBL" id="NIK73656.1"/>
    </source>
</evidence>
<evidence type="ECO:0000313" key="4">
    <source>
        <dbReference type="Proteomes" id="UP000537126"/>
    </source>
</evidence>
<proteinExistence type="predicted"/>
<keyword evidence="1" id="KW-0812">Transmembrane</keyword>
<evidence type="ECO:0000259" key="2">
    <source>
        <dbReference type="SMART" id="SM01080"/>
    </source>
</evidence>
<feature type="transmembrane region" description="Helical" evidence="1">
    <location>
        <begin position="399"/>
        <end position="421"/>
    </location>
</feature>